<dbReference type="PRINTS" id="PR00445">
    <property type="entry name" value="HUPFHYPC"/>
</dbReference>
<name>A3DKG7_STAMF</name>
<dbReference type="Gene3D" id="2.30.30.140">
    <property type="match status" value="1"/>
</dbReference>
<dbReference type="GO" id="GO:1902670">
    <property type="term" value="F:carbon dioxide binding"/>
    <property type="evidence" value="ECO:0007669"/>
    <property type="project" value="TreeGrafter"/>
</dbReference>
<gene>
    <name evidence="2" type="ordered locus">Smar_0013</name>
</gene>
<dbReference type="Pfam" id="PF01455">
    <property type="entry name" value="HupF_HypC"/>
    <property type="match status" value="1"/>
</dbReference>
<keyword evidence="3" id="KW-1185">Reference proteome</keyword>
<dbReference type="NCBIfam" id="TIGR00074">
    <property type="entry name" value="hypC_hupF"/>
    <property type="match status" value="1"/>
</dbReference>
<dbReference type="Proteomes" id="UP000000254">
    <property type="component" value="Chromosome"/>
</dbReference>
<sequence>MCLGVPAEVLETRKEGELVILKVKMGGVVKEVISGIPDLKPGEYVIVHAGVAISRIDEKELKEILNVWEELGSLY</sequence>
<dbReference type="GO" id="GO:0005506">
    <property type="term" value="F:iron ion binding"/>
    <property type="evidence" value="ECO:0007669"/>
    <property type="project" value="TreeGrafter"/>
</dbReference>
<dbReference type="PANTHER" id="PTHR35177">
    <property type="entry name" value="HYDROGENASE MATURATION FACTOR HYBG"/>
    <property type="match status" value="1"/>
</dbReference>
<accession>A3DKG7</accession>
<dbReference type="HOGENOM" id="CLU_159381_2_2_2"/>
<protein>
    <submittedName>
        <fullName evidence="2">Hydrogenase assembly chaperone hypC/hupF</fullName>
    </submittedName>
</protein>
<evidence type="ECO:0000256" key="1">
    <source>
        <dbReference type="ARBA" id="ARBA00006018"/>
    </source>
</evidence>
<proteinExistence type="inferred from homology"/>
<dbReference type="AlphaFoldDB" id="A3DKG7"/>
<reference evidence="3" key="1">
    <citation type="journal article" date="2009" name="BMC Genomics">
        <title>The complete genome sequence of Staphylothermus marinus reveals differences in sulfur metabolism among heterotrophic Crenarchaeota.</title>
        <authorList>
            <person name="Anderson I.J."/>
            <person name="Dharmarajan L."/>
            <person name="Rodriguez J."/>
            <person name="Hooper S."/>
            <person name="Porat I."/>
            <person name="Ulrich L.E."/>
            <person name="Elkins J.G."/>
            <person name="Mavromatis K."/>
            <person name="Sun H."/>
            <person name="Land M."/>
            <person name="Lapidus A."/>
            <person name="Lucas S."/>
            <person name="Barry K."/>
            <person name="Huber H."/>
            <person name="Zhulin I.B."/>
            <person name="Whitman W.B."/>
            <person name="Mukhopadhyay B."/>
            <person name="Woese C."/>
            <person name="Bristow J."/>
            <person name="Kyrpides N."/>
        </authorList>
    </citation>
    <scope>NUCLEOTIDE SEQUENCE [LARGE SCALE GENOMIC DNA]</scope>
    <source>
        <strain evidence="3">ATCC 43588 / DSM 3639 / JCM 9404 / F1</strain>
    </source>
</reference>
<dbReference type="GO" id="GO:0051604">
    <property type="term" value="P:protein maturation"/>
    <property type="evidence" value="ECO:0007669"/>
    <property type="project" value="TreeGrafter"/>
</dbReference>
<dbReference type="KEGG" id="smr:Smar_0013"/>
<reference evidence="2 3" key="2">
    <citation type="journal article" date="2009" name="Stand. Genomic Sci.">
        <title>Complete genome sequence of Staphylothermus marinus Stetter and Fiala 1986 type strain F1.</title>
        <authorList>
            <person name="Anderson I.J."/>
            <person name="Sun H."/>
            <person name="Lapidus A."/>
            <person name="Copeland A."/>
            <person name="Glavina Del Rio T."/>
            <person name="Tice H."/>
            <person name="Dalin E."/>
            <person name="Lucas S."/>
            <person name="Barry K."/>
            <person name="Land M."/>
            <person name="Richardson P."/>
            <person name="Huber H."/>
            <person name="Kyrpides N.C."/>
        </authorList>
    </citation>
    <scope>NUCLEOTIDE SEQUENCE [LARGE SCALE GENOMIC DNA]</scope>
    <source>
        <strain evidence="3">ATCC 43588 / DSM 3639 / JCM 9404 / F1</strain>
    </source>
</reference>
<dbReference type="PANTHER" id="PTHR35177:SF2">
    <property type="entry name" value="HYDROGENASE MATURATION FACTOR HYBG"/>
    <property type="match status" value="1"/>
</dbReference>
<dbReference type="EMBL" id="CP000575">
    <property type="protein sequence ID" value="ABN69127.1"/>
    <property type="molecule type" value="Genomic_DNA"/>
</dbReference>
<dbReference type="InterPro" id="IPR001109">
    <property type="entry name" value="Hydrogenase_HupF/HypC"/>
</dbReference>
<evidence type="ECO:0000313" key="3">
    <source>
        <dbReference type="Proteomes" id="UP000000254"/>
    </source>
</evidence>
<dbReference type="SUPFAM" id="SSF159127">
    <property type="entry name" value="HupF/HypC-like"/>
    <property type="match status" value="1"/>
</dbReference>
<dbReference type="RefSeq" id="WP_011838318.1">
    <property type="nucleotide sequence ID" value="NC_009033.1"/>
</dbReference>
<dbReference type="GeneID" id="4906919"/>
<dbReference type="eggNOG" id="arCOG04427">
    <property type="taxonomic scope" value="Archaea"/>
</dbReference>
<evidence type="ECO:0000313" key="2">
    <source>
        <dbReference type="EMBL" id="ABN69127.1"/>
    </source>
</evidence>
<comment type="similarity">
    <text evidence="1">Belongs to the HupF/HypC family.</text>
</comment>
<dbReference type="STRING" id="399550.Smar_0013"/>
<organism evidence="2 3">
    <name type="scientific">Staphylothermus marinus (strain ATCC 43588 / DSM 3639 / JCM 9404 / F1)</name>
    <dbReference type="NCBI Taxonomy" id="399550"/>
    <lineage>
        <taxon>Archaea</taxon>
        <taxon>Thermoproteota</taxon>
        <taxon>Thermoprotei</taxon>
        <taxon>Desulfurococcales</taxon>
        <taxon>Desulfurococcaceae</taxon>
        <taxon>Staphylothermus</taxon>
    </lineage>
</organism>
<dbReference type="OrthoDB" id="43695at2157"/>